<dbReference type="InterPro" id="IPR047700">
    <property type="entry name" value="NrtS-like"/>
</dbReference>
<evidence type="ECO:0000256" key="1">
    <source>
        <dbReference type="SAM" id="Phobius"/>
    </source>
</evidence>
<keyword evidence="1" id="KW-0472">Membrane</keyword>
<protein>
    <submittedName>
        <fullName evidence="2">Nitrate/nitrite transporter NrtS</fullName>
    </submittedName>
</protein>
<keyword evidence="3" id="KW-1185">Reference proteome</keyword>
<evidence type="ECO:0000313" key="3">
    <source>
        <dbReference type="Proteomes" id="UP001569153"/>
    </source>
</evidence>
<dbReference type="RefSeq" id="WP_171756605.1">
    <property type="nucleotide sequence ID" value="NZ_JBGONK010000025.1"/>
</dbReference>
<name>A0ABV4M7V5_9VIBR</name>
<gene>
    <name evidence="2" type="primary">nrtS</name>
    <name evidence="2" type="ORF">ACED38_12075</name>
</gene>
<dbReference type="NCBIfam" id="NF038050">
    <property type="entry name" value="NrtS"/>
    <property type="match status" value="1"/>
</dbReference>
<proteinExistence type="predicted"/>
<dbReference type="Proteomes" id="UP001569153">
    <property type="component" value="Unassembled WGS sequence"/>
</dbReference>
<keyword evidence="1" id="KW-1133">Transmembrane helix</keyword>
<accession>A0ABV4M7V5</accession>
<comment type="caution">
    <text evidence="2">The sequence shown here is derived from an EMBL/GenBank/DDBJ whole genome shotgun (WGS) entry which is preliminary data.</text>
</comment>
<dbReference type="EMBL" id="JBGOOT010000008">
    <property type="protein sequence ID" value="MEZ8195614.1"/>
    <property type="molecule type" value="Genomic_DNA"/>
</dbReference>
<evidence type="ECO:0000313" key="2">
    <source>
        <dbReference type="EMBL" id="MEZ8195614.1"/>
    </source>
</evidence>
<reference evidence="2 3" key="1">
    <citation type="submission" date="2024-06" db="EMBL/GenBank/DDBJ databases">
        <authorList>
            <person name="Steensen K."/>
            <person name="Seneca J."/>
            <person name="Bartlau N."/>
            <person name="Yu A.X."/>
            <person name="Polz M.F."/>
        </authorList>
    </citation>
    <scope>NUCLEOTIDE SEQUENCE [LARGE SCALE GENOMIC DNA]</scope>
    <source>
        <strain evidence="2 3">FF146</strain>
    </source>
</reference>
<sequence length="66" mass="7539">MPKVLYKRAFIIALVVGSILNVINQYDAIWGLEVFSWTKALLTYCVPFIVSLVSAVFTMRDVEKTR</sequence>
<organism evidence="2 3">
    <name type="scientific">Vibrio cortegadensis</name>
    <dbReference type="NCBI Taxonomy" id="1328770"/>
    <lineage>
        <taxon>Bacteria</taxon>
        <taxon>Pseudomonadati</taxon>
        <taxon>Pseudomonadota</taxon>
        <taxon>Gammaproteobacteria</taxon>
        <taxon>Vibrionales</taxon>
        <taxon>Vibrionaceae</taxon>
        <taxon>Vibrio</taxon>
    </lineage>
</organism>
<keyword evidence="1" id="KW-0812">Transmembrane</keyword>
<feature type="transmembrane region" description="Helical" evidence="1">
    <location>
        <begin position="41"/>
        <end position="59"/>
    </location>
</feature>